<name>E3SMF5_9CAUD</name>
<dbReference type="EMBL" id="GU071100">
    <property type="protein sequence ID" value="ADP00050.1"/>
    <property type="molecule type" value="Genomic_DNA"/>
</dbReference>
<evidence type="ECO:0000313" key="2">
    <source>
        <dbReference type="Proteomes" id="UP000006529"/>
    </source>
</evidence>
<accession>E3SMF5</accession>
<dbReference type="RefSeq" id="YP_005087422.1">
    <property type="nucleotide sequence ID" value="NC_016657.1"/>
</dbReference>
<protein>
    <submittedName>
        <fullName evidence="1">Predicted protein</fullName>
    </submittedName>
</protein>
<reference evidence="1 2" key="1">
    <citation type="submission" date="2009-10" db="EMBL/GenBank/DDBJ databases">
        <title>The Genome Sequence of Cyanophage 9515-10a.</title>
        <authorList>
            <consortium name="The Broad Institute Genome Sequencing Platform"/>
            <person name="Henn M.R."/>
            <person name="Sullivan M.S."/>
            <person name="Osburne M.S."/>
            <person name="Levin J."/>
            <person name="Malboeuf C."/>
            <person name="Casali M."/>
            <person name="Russ C."/>
            <person name="Lennon N."/>
            <person name="Erlich R."/>
            <person name="Young S.K."/>
            <person name="Koehrsen M."/>
            <person name="Yandava C."/>
            <person name="Zeng Q."/>
            <person name="Alvarado L."/>
            <person name="Anderson S."/>
            <person name="Berlin A."/>
            <person name="Borenstein D."/>
            <person name="Chen Z."/>
            <person name="Engels R."/>
            <person name="Freedman E."/>
            <person name="Gellesch M."/>
            <person name="Goldberg J."/>
            <person name="Green L."/>
            <person name="Griggs A."/>
            <person name="Gujja S."/>
            <person name="Heiman D."/>
            <person name="Hepburn T."/>
            <person name="Howarth C."/>
            <person name="Jen D."/>
            <person name="Larson L."/>
            <person name="Lewis B."/>
            <person name="Mehta T."/>
            <person name="Park D."/>
            <person name="Pearson M."/>
            <person name="Roberts A."/>
            <person name="Ryan E."/>
            <person name="Saif S."/>
            <person name="Shea T."/>
            <person name="Shenoy N."/>
            <person name="Sisk P."/>
            <person name="Stolte C."/>
            <person name="Sykes S."/>
            <person name="Walk T."/>
            <person name="White J."/>
            <person name="Yu Q."/>
            <person name="Coleman M.L."/>
            <person name="Huang K.H."/>
            <person name="Weigele P.R."/>
            <person name="DeFrancesco A.S."/>
            <person name="Kern S.E."/>
            <person name="Thompson L.R."/>
            <person name="Fu R."/>
            <person name="Hombeck B."/>
            <person name="Chisholm S.W."/>
            <person name="Haas B."/>
            <person name="Nusbaum C."/>
            <person name="Galagan J."/>
            <person name="Birren B."/>
        </authorList>
    </citation>
    <scope>NUCLEOTIDE SEQUENCE [LARGE SCALE GENOMIC DNA]</scope>
    <source>
        <strain evidence="1">9515-10a</strain>
    </source>
</reference>
<proteinExistence type="predicted"/>
<sequence length="85" mass="9352">MGLSIDMPKARDIYRDQIRLTRKDKLAELDIEFQKALETSADTTSIVSKKQALRDAPADSAIESAADVTALKAQWNTSILGPSPY</sequence>
<evidence type="ECO:0000313" key="1">
    <source>
        <dbReference type="EMBL" id="ADP00050.1"/>
    </source>
</evidence>
<dbReference type="KEGG" id="vg:11538021"/>
<dbReference type="OrthoDB" id="36504at10239"/>
<keyword evidence="2" id="KW-1185">Reference proteome</keyword>
<gene>
    <name evidence="1" type="ORF">CYOG_00029</name>
</gene>
<dbReference type="GeneID" id="11538021"/>
<organism evidence="1 2">
    <name type="scientific">Cyanophage 9515-10a</name>
    <dbReference type="NCBI Taxonomy" id="444875"/>
    <lineage>
        <taxon>Viruses</taxon>
        <taxon>Duplodnaviria</taxon>
        <taxon>Heunggongvirae</taxon>
        <taxon>Uroviricota</taxon>
        <taxon>Caudoviricetes</taxon>
        <taxon>Autographivirales</taxon>
        <taxon>Sechaudvirinae</taxon>
        <taxon>Tangaroavirus</taxon>
        <taxon>Tangaroavirus tv951510a</taxon>
    </lineage>
</organism>
<dbReference type="Proteomes" id="UP000006529">
    <property type="component" value="Segment"/>
</dbReference>